<accession>A0AAV7I198</accession>
<evidence type="ECO:0000256" key="1">
    <source>
        <dbReference type="SAM" id="MobiDB-lite"/>
    </source>
</evidence>
<gene>
    <name evidence="2" type="ORF">KQX54_004604</name>
</gene>
<organism evidence="2 3">
    <name type="scientific">Cotesia glomerata</name>
    <name type="common">Lepidopteran parasitic wasp</name>
    <name type="synonym">Apanteles glomeratus</name>
    <dbReference type="NCBI Taxonomy" id="32391"/>
    <lineage>
        <taxon>Eukaryota</taxon>
        <taxon>Metazoa</taxon>
        <taxon>Ecdysozoa</taxon>
        <taxon>Arthropoda</taxon>
        <taxon>Hexapoda</taxon>
        <taxon>Insecta</taxon>
        <taxon>Pterygota</taxon>
        <taxon>Neoptera</taxon>
        <taxon>Endopterygota</taxon>
        <taxon>Hymenoptera</taxon>
        <taxon>Apocrita</taxon>
        <taxon>Ichneumonoidea</taxon>
        <taxon>Braconidae</taxon>
        <taxon>Microgastrinae</taxon>
        <taxon>Cotesia</taxon>
    </lineage>
</organism>
<proteinExistence type="predicted"/>
<dbReference type="AlphaFoldDB" id="A0AAV7I198"/>
<evidence type="ECO:0000313" key="2">
    <source>
        <dbReference type="EMBL" id="KAH0539409.1"/>
    </source>
</evidence>
<feature type="region of interest" description="Disordered" evidence="1">
    <location>
        <begin position="39"/>
        <end position="67"/>
    </location>
</feature>
<keyword evidence="3" id="KW-1185">Reference proteome</keyword>
<dbReference type="EMBL" id="JAHXZJ010002609">
    <property type="protein sequence ID" value="KAH0539409.1"/>
    <property type="molecule type" value="Genomic_DNA"/>
</dbReference>
<evidence type="ECO:0000313" key="3">
    <source>
        <dbReference type="Proteomes" id="UP000826195"/>
    </source>
</evidence>
<protein>
    <submittedName>
        <fullName evidence="2">Uncharacterized protein</fullName>
    </submittedName>
</protein>
<sequence length="126" mass="14313">MGMKNLKGEKRASECTRVIKDVLMIEKAGSYAWFAPPTLSKSQDKTCPPSLRGTAQGKSTTDHPAFVYSNNSPRDNMYISTEYRIQNKLPRDYQFGVITKTGDMHENKDEPPKSKVIISFESWILH</sequence>
<reference evidence="2 3" key="1">
    <citation type="journal article" date="2021" name="J. Hered.">
        <title>A chromosome-level genome assembly of the parasitoid wasp, Cotesia glomerata (Hymenoptera: Braconidae).</title>
        <authorList>
            <person name="Pinto B.J."/>
            <person name="Weis J.J."/>
            <person name="Gamble T."/>
            <person name="Ode P.J."/>
            <person name="Paul R."/>
            <person name="Zaspel J.M."/>
        </authorList>
    </citation>
    <scope>NUCLEOTIDE SEQUENCE [LARGE SCALE GENOMIC DNA]</scope>
    <source>
        <strain evidence="2">CgM1</strain>
    </source>
</reference>
<name>A0AAV7I198_COTGL</name>
<dbReference type="Proteomes" id="UP000826195">
    <property type="component" value="Unassembled WGS sequence"/>
</dbReference>
<comment type="caution">
    <text evidence="2">The sequence shown here is derived from an EMBL/GenBank/DDBJ whole genome shotgun (WGS) entry which is preliminary data.</text>
</comment>